<comment type="caution">
    <text evidence="1">The sequence shown here is derived from an EMBL/GenBank/DDBJ whole genome shotgun (WGS) entry which is preliminary data.</text>
</comment>
<accession>A0ACC2HYS6</accession>
<gene>
    <name evidence="1" type="ORF">OPT61_g8396</name>
</gene>
<evidence type="ECO:0000313" key="2">
    <source>
        <dbReference type="Proteomes" id="UP001153331"/>
    </source>
</evidence>
<dbReference type="Proteomes" id="UP001153331">
    <property type="component" value="Unassembled WGS sequence"/>
</dbReference>
<evidence type="ECO:0000313" key="1">
    <source>
        <dbReference type="EMBL" id="KAJ8108116.1"/>
    </source>
</evidence>
<sequence>MTTPPPQCHHEPSQDTTPGASLTERLQPDTGGCEVTALHLHRTRAVHTAGEQESWSALFTVPKQNACGGALEMQEHGRAACNGRADLPADGVLLGPAALPSDGATWPNASCTSPPRRFSGWGRKVSSVVRQDTGFRSMSSAECKTVEPPNDGLCNSAGSNSLHKIQTRLEMIWHSSHAQSPLQRLFRYRYRYRYHDSDLGPGSPRSPARELCIPSMAESSAFDKRYAPAYRHLPRPAAISRRSAVLMQLAHLPPVHKLRRCVPAEPSAVAALRRPSAYADSMEKAAAYAVPKLAPPDRPLSFVEIRGAP</sequence>
<protein>
    <submittedName>
        <fullName evidence="1">Uncharacterized protein</fullName>
    </submittedName>
</protein>
<organism evidence="1 2">
    <name type="scientific">Boeremia exigua</name>
    <dbReference type="NCBI Taxonomy" id="749465"/>
    <lineage>
        <taxon>Eukaryota</taxon>
        <taxon>Fungi</taxon>
        <taxon>Dikarya</taxon>
        <taxon>Ascomycota</taxon>
        <taxon>Pezizomycotina</taxon>
        <taxon>Dothideomycetes</taxon>
        <taxon>Pleosporomycetidae</taxon>
        <taxon>Pleosporales</taxon>
        <taxon>Pleosporineae</taxon>
        <taxon>Didymellaceae</taxon>
        <taxon>Boeremia</taxon>
    </lineage>
</organism>
<dbReference type="EMBL" id="JAPHNI010000801">
    <property type="protein sequence ID" value="KAJ8108116.1"/>
    <property type="molecule type" value="Genomic_DNA"/>
</dbReference>
<keyword evidence="2" id="KW-1185">Reference proteome</keyword>
<name>A0ACC2HYS6_9PLEO</name>
<proteinExistence type="predicted"/>
<reference evidence="1" key="1">
    <citation type="submission" date="2022-11" db="EMBL/GenBank/DDBJ databases">
        <title>Genome Sequence of Boeremia exigua.</title>
        <authorList>
            <person name="Buettner E."/>
        </authorList>
    </citation>
    <scope>NUCLEOTIDE SEQUENCE</scope>
    <source>
        <strain evidence="1">CU02</strain>
    </source>
</reference>